<evidence type="ECO:0000256" key="3">
    <source>
        <dbReference type="RuleBase" id="RU362132"/>
    </source>
</evidence>
<evidence type="ECO:0000259" key="4">
    <source>
        <dbReference type="Pfam" id="PF00205"/>
    </source>
</evidence>
<comment type="caution">
    <text evidence="7">The sequence shown here is derived from an EMBL/GenBank/DDBJ whole genome shotgun (WGS) entry which is preliminary data.</text>
</comment>
<evidence type="ECO:0000256" key="1">
    <source>
        <dbReference type="ARBA" id="ARBA00007812"/>
    </source>
</evidence>
<dbReference type="GO" id="GO:0009099">
    <property type="term" value="P:L-valine biosynthetic process"/>
    <property type="evidence" value="ECO:0007669"/>
    <property type="project" value="TreeGrafter"/>
</dbReference>
<dbReference type="GO" id="GO:0000287">
    <property type="term" value="F:magnesium ion binding"/>
    <property type="evidence" value="ECO:0007669"/>
    <property type="project" value="InterPro"/>
</dbReference>
<dbReference type="PANTHER" id="PTHR18968:SF120">
    <property type="entry name" value="ACETOLACTATE SYNTHASE LARGE SUBUNIT"/>
    <property type="match status" value="1"/>
</dbReference>
<dbReference type="SUPFAM" id="SSF52467">
    <property type="entry name" value="DHS-like NAD/FAD-binding domain"/>
    <property type="match status" value="1"/>
</dbReference>
<dbReference type="EMBL" id="BONY01000001">
    <property type="protein sequence ID" value="GIH02068.1"/>
    <property type="molecule type" value="Genomic_DNA"/>
</dbReference>
<dbReference type="InterPro" id="IPR012001">
    <property type="entry name" value="Thiamin_PyroP_enz_TPP-bd_dom"/>
</dbReference>
<dbReference type="InterPro" id="IPR029061">
    <property type="entry name" value="THDP-binding"/>
</dbReference>
<feature type="domain" description="Thiamine pyrophosphate enzyme TPP-binding" evidence="5">
    <location>
        <begin position="386"/>
        <end position="532"/>
    </location>
</feature>
<protein>
    <submittedName>
        <fullName evidence="7">Thiamine pyrophosphate protein</fullName>
    </submittedName>
</protein>
<gene>
    <name evidence="7" type="ORF">Rhe02_01350</name>
</gene>
<reference evidence="7" key="1">
    <citation type="submission" date="2021-01" db="EMBL/GenBank/DDBJ databases">
        <title>Whole genome shotgun sequence of Rhizocola hellebori NBRC 109834.</title>
        <authorList>
            <person name="Komaki H."/>
            <person name="Tamura T."/>
        </authorList>
    </citation>
    <scope>NUCLEOTIDE SEQUENCE</scope>
    <source>
        <strain evidence="7">NBRC 109834</strain>
    </source>
</reference>
<keyword evidence="2 3" id="KW-0786">Thiamine pyrophosphate</keyword>
<dbReference type="PANTHER" id="PTHR18968">
    <property type="entry name" value="THIAMINE PYROPHOSPHATE ENZYMES"/>
    <property type="match status" value="1"/>
</dbReference>
<evidence type="ECO:0000259" key="5">
    <source>
        <dbReference type="Pfam" id="PF02775"/>
    </source>
</evidence>
<dbReference type="Pfam" id="PF00205">
    <property type="entry name" value="TPP_enzyme_M"/>
    <property type="match status" value="1"/>
</dbReference>
<comment type="similarity">
    <text evidence="1 3">Belongs to the TPP enzyme family.</text>
</comment>
<name>A0A8J3VD91_9ACTN</name>
<dbReference type="GO" id="GO:0050660">
    <property type="term" value="F:flavin adenine dinucleotide binding"/>
    <property type="evidence" value="ECO:0007669"/>
    <property type="project" value="TreeGrafter"/>
</dbReference>
<dbReference type="Pfam" id="PF02776">
    <property type="entry name" value="TPP_enzyme_N"/>
    <property type="match status" value="1"/>
</dbReference>
<dbReference type="InterPro" id="IPR029035">
    <property type="entry name" value="DHS-like_NAD/FAD-binding_dom"/>
</dbReference>
<dbReference type="GO" id="GO:0003984">
    <property type="term" value="F:acetolactate synthase activity"/>
    <property type="evidence" value="ECO:0007669"/>
    <property type="project" value="TreeGrafter"/>
</dbReference>
<dbReference type="GO" id="GO:0005948">
    <property type="term" value="C:acetolactate synthase complex"/>
    <property type="evidence" value="ECO:0007669"/>
    <property type="project" value="TreeGrafter"/>
</dbReference>
<dbReference type="AlphaFoldDB" id="A0A8J3VD91"/>
<evidence type="ECO:0000256" key="2">
    <source>
        <dbReference type="ARBA" id="ARBA00023052"/>
    </source>
</evidence>
<dbReference type="InterPro" id="IPR011766">
    <property type="entry name" value="TPP_enzyme_TPP-bd"/>
</dbReference>
<dbReference type="GO" id="GO:0009097">
    <property type="term" value="P:isoleucine biosynthetic process"/>
    <property type="evidence" value="ECO:0007669"/>
    <property type="project" value="TreeGrafter"/>
</dbReference>
<accession>A0A8J3VD91</accession>
<proteinExistence type="inferred from homology"/>
<dbReference type="GO" id="GO:0030976">
    <property type="term" value="F:thiamine pyrophosphate binding"/>
    <property type="evidence" value="ECO:0007669"/>
    <property type="project" value="InterPro"/>
</dbReference>
<evidence type="ECO:0000259" key="6">
    <source>
        <dbReference type="Pfam" id="PF02776"/>
    </source>
</evidence>
<dbReference type="SUPFAM" id="SSF52518">
    <property type="entry name" value="Thiamin diphosphate-binding fold (THDP-binding)"/>
    <property type="match status" value="2"/>
</dbReference>
<evidence type="ECO:0000313" key="7">
    <source>
        <dbReference type="EMBL" id="GIH02068.1"/>
    </source>
</evidence>
<dbReference type="CDD" id="cd07035">
    <property type="entry name" value="TPP_PYR_POX_like"/>
    <property type="match status" value="1"/>
</dbReference>
<feature type="domain" description="Thiamine pyrophosphate enzyme N-terminal TPP-binding" evidence="6">
    <location>
        <begin position="7"/>
        <end position="119"/>
    </location>
</feature>
<organism evidence="7 8">
    <name type="scientific">Rhizocola hellebori</name>
    <dbReference type="NCBI Taxonomy" id="1392758"/>
    <lineage>
        <taxon>Bacteria</taxon>
        <taxon>Bacillati</taxon>
        <taxon>Actinomycetota</taxon>
        <taxon>Actinomycetes</taxon>
        <taxon>Micromonosporales</taxon>
        <taxon>Micromonosporaceae</taxon>
        <taxon>Rhizocola</taxon>
    </lineage>
</organism>
<dbReference type="InterPro" id="IPR045229">
    <property type="entry name" value="TPP_enz"/>
</dbReference>
<dbReference type="Proteomes" id="UP000612899">
    <property type="component" value="Unassembled WGS sequence"/>
</dbReference>
<dbReference type="RefSeq" id="WP_239123141.1">
    <property type="nucleotide sequence ID" value="NZ_BONY01000001.1"/>
</dbReference>
<sequence length="552" mass="58751">MTGEQRTAAWAVVESLRQHDVDRVFCVAGESYLPILDALHDLPEMDVVTCRHEGSAAFMALADAKLTCRAGVCLVSRGPGATNAAIGVHAAAEDATPLVLLVGGVGTQKMNREPFQGLDCASLFGGLAKAVWTVHSAQALAEFVGRAFRLAEAGTPGPVVLELPENVLEGSAPAVAAQRPTMAAVNVAERDLESVHTLLERASHPMILAGSRLCSDLGRALLQQVAERHGLPVVTSNKNQHLLPNRHPNYAGHLHNATPKHQLEALSQADLVLAIGTRLDGVSTRGHRFPTAEQNLVHVYPDPARIGTYHDTKVGIACEPIEFLRQTVAWSSSDVEERQAWLAQLHQIEVDKAVWHPFSADDGIVFGEVVAALDELTGGDVRVVVDSGTFTSWVYRYLRLGPHGHLLGIGSSAMGFGVGAAVSAALRSEGRPVVAFVGDGGFLMNSGELITACARQLPVVYVVANNGSYGTIRLHQEKTYPDRVVATDLTNPDFARMAESFGALGLHVDSPDQVRPALTKALESQGPAVLDVTTSLKHITAYTVLGANRAVS</sequence>
<feature type="domain" description="Thiamine pyrophosphate enzyme central" evidence="4">
    <location>
        <begin position="194"/>
        <end position="326"/>
    </location>
</feature>
<dbReference type="Gene3D" id="3.40.50.1220">
    <property type="entry name" value="TPP-binding domain"/>
    <property type="match status" value="1"/>
</dbReference>
<dbReference type="Gene3D" id="3.40.50.970">
    <property type="match status" value="2"/>
</dbReference>
<dbReference type="Pfam" id="PF02775">
    <property type="entry name" value="TPP_enzyme_C"/>
    <property type="match status" value="1"/>
</dbReference>
<dbReference type="NCBIfam" id="NF006052">
    <property type="entry name" value="PRK08199.1"/>
    <property type="match status" value="1"/>
</dbReference>
<evidence type="ECO:0000313" key="8">
    <source>
        <dbReference type="Proteomes" id="UP000612899"/>
    </source>
</evidence>
<dbReference type="CDD" id="cd00568">
    <property type="entry name" value="TPP_enzymes"/>
    <property type="match status" value="1"/>
</dbReference>
<keyword evidence="8" id="KW-1185">Reference proteome</keyword>
<dbReference type="InterPro" id="IPR012000">
    <property type="entry name" value="Thiamin_PyroP_enz_cen_dom"/>
</dbReference>